<reference evidence="7 8" key="1">
    <citation type="journal article" date="2018" name="FEMS Microbiol. Ecol.">
        <title>Co-invading symbiotic mutualists of Medicago polymorpha retain high ancestral diversity and contain diverse accessory genomes.</title>
        <authorList>
            <person name="Porter S.S."/>
            <person name="Faber-Hammond J.J."/>
            <person name="Friesen M.L."/>
        </authorList>
    </citation>
    <scope>NUCLEOTIDE SEQUENCE [LARGE SCALE GENOMIC DNA]</scope>
    <source>
        <strain evidence="7 8">Str16</strain>
    </source>
</reference>
<keyword evidence="4 6" id="KW-1133">Transmembrane helix</keyword>
<keyword evidence="8" id="KW-1185">Reference proteome</keyword>
<feature type="transmembrane region" description="Helical" evidence="6">
    <location>
        <begin position="93"/>
        <end position="112"/>
    </location>
</feature>
<feature type="transmembrane region" description="Helical" evidence="6">
    <location>
        <begin position="173"/>
        <end position="190"/>
    </location>
</feature>
<accession>A0ABX4TGB3</accession>
<dbReference type="RefSeq" id="WP_101779721.1">
    <property type="nucleotide sequence ID" value="NZ_NBUC01000114.1"/>
</dbReference>
<evidence type="ECO:0000256" key="3">
    <source>
        <dbReference type="ARBA" id="ARBA00022692"/>
    </source>
</evidence>
<evidence type="ECO:0000256" key="4">
    <source>
        <dbReference type="ARBA" id="ARBA00022989"/>
    </source>
</evidence>
<proteinExistence type="inferred from homology"/>
<sequence>MNTPTYGYRMGFGARTDALFDEGLRRHMLRVYNYMGLGLVLTGVVALIVGSTPALYVPIFSTPLKWVVMLAPLAFVMLFSFRIQSMSAAGAQGMFWAFCAVMGLSLASVFLVFTGTSIARTFFIAATMFGSTSLYGYTTKRDLTQFSSFLIMGLIGVVIASLVNLFLGSTALQFAISVIGIFVFIGLTAWDTQTIKQQYAENFDAESQQKLAVFGAFSLYLNFINIFQLLLQLTGQREE</sequence>
<feature type="transmembrane region" description="Helical" evidence="6">
    <location>
        <begin position="118"/>
        <end position="137"/>
    </location>
</feature>
<evidence type="ECO:0000256" key="1">
    <source>
        <dbReference type="ARBA" id="ARBA00004141"/>
    </source>
</evidence>
<comment type="subcellular location">
    <subcellularLocation>
        <location evidence="1">Membrane</location>
        <topology evidence="1">Multi-pass membrane protein</topology>
    </subcellularLocation>
</comment>
<feature type="transmembrane region" description="Helical" evidence="6">
    <location>
        <begin position="149"/>
        <end position="167"/>
    </location>
</feature>
<evidence type="ECO:0000256" key="6">
    <source>
        <dbReference type="RuleBase" id="RU004379"/>
    </source>
</evidence>
<evidence type="ECO:0000256" key="2">
    <source>
        <dbReference type="ARBA" id="ARBA00010350"/>
    </source>
</evidence>
<keyword evidence="5 6" id="KW-0472">Membrane</keyword>
<dbReference type="Proteomes" id="UP001190825">
    <property type="component" value="Unassembled WGS sequence"/>
</dbReference>
<evidence type="ECO:0000313" key="7">
    <source>
        <dbReference type="EMBL" id="PLT99053.1"/>
    </source>
</evidence>
<organism evidence="7 8">
    <name type="scientific">Sinorhizobium medicae</name>
    <dbReference type="NCBI Taxonomy" id="110321"/>
    <lineage>
        <taxon>Bacteria</taxon>
        <taxon>Pseudomonadati</taxon>
        <taxon>Pseudomonadota</taxon>
        <taxon>Alphaproteobacteria</taxon>
        <taxon>Hyphomicrobiales</taxon>
        <taxon>Rhizobiaceae</taxon>
        <taxon>Sinorhizobium/Ensifer group</taxon>
        <taxon>Sinorhizobium</taxon>
    </lineage>
</organism>
<protein>
    <recommendedName>
        <fullName evidence="9">Bax inhibitor-1/YccA family protein</fullName>
    </recommendedName>
</protein>
<dbReference type="Pfam" id="PF01027">
    <property type="entry name" value="Bax1-I"/>
    <property type="match status" value="1"/>
</dbReference>
<name>A0ABX4TGB3_9HYPH</name>
<feature type="transmembrane region" description="Helical" evidence="6">
    <location>
        <begin position="34"/>
        <end position="57"/>
    </location>
</feature>
<evidence type="ECO:0008006" key="9">
    <source>
        <dbReference type="Google" id="ProtNLM"/>
    </source>
</evidence>
<dbReference type="InterPro" id="IPR006214">
    <property type="entry name" value="Bax_inhibitor_1-related"/>
</dbReference>
<dbReference type="PANTHER" id="PTHR23291">
    <property type="entry name" value="BAX INHIBITOR-RELATED"/>
    <property type="match status" value="1"/>
</dbReference>
<feature type="transmembrane region" description="Helical" evidence="6">
    <location>
        <begin position="63"/>
        <end position="81"/>
    </location>
</feature>
<keyword evidence="3 6" id="KW-0812">Transmembrane</keyword>
<evidence type="ECO:0000313" key="8">
    <source>
        <dbReference type="Proteomes" id="UP001190825"/>
    </source>
</evidence>
<gene>
    <name evidence="7" type="ORF">BMJ33_24250</name>
</gene>
<comment type="similarity">
    <text evidence="2 6">Belongs to the BI1 family.</text>
</comment>
<dbReference type="CDD" id="cd10432">
    <property type="entry name" value="BI-1-like_bacterial"/>
    <property type="match status" value="1"/>
</dbReference>
<dbReference type="EMBL" id="NBUC01000114">
    <property type="protein sequence ID" value="PLT99053.1"/>
    <property type="molecule type" value="Genomic_DNA"/>
</dbReference>
<evidence type="ECO:0000256" key="5">
    <source>
        <dbReference type="ARBA" id="ARBA00023136"/>
    </source>
</evidence>
<dbReference type="PANTHER" id="PTHR23291:SF50">
    <property type="entry name" value="PROTEIN LIFEGUARD 4"/>
    <property type="match status" value="1"/>
</dbReference>
<comment type="caution">
    <text evidence="7">The sequence shown here is derived from an EMBL/GenBank/DDBJ whole genome shotgun (WGS) entry which is preliminary data.</text>
</comment>
<feature type="transmembrane region" description="Helical" evidence="6">
    <location>
        <begin position="211"/>
        <end position="231"/>
    </location>
</feature>